<dbReference type="InterPro" id="IPR005467">
    <property type="entry name" value="His_kinase_dom"/>
</dbReference>
<protein>
    <recommendedName>
        <fullName evidence="2">histidine kinase</fullName>
        <ecNumber evidence="2">2.7.13.3</ecNumber>
    </recommendedName>
</protein>
<dbReference type="PROSITE" id="PS50109">
    <property type="entry name" value="HIS_KIN"/>
    <property type="match status" value="1"/>
</dbReference>
<dbReference type="SUPFAM" id="SSF52172">
    <property type="entry name" value="CheY-like"/>
    <property type="match status" value="1"/>
</dbReference>
<evidence type="ECO:0000259" key="6">
    <source>
        <dbReference type="PROSITE" id="PS50110"/>
    </source>
</evidence>
<feature type="domain" description="Response regulatory" evidence="6">
    <location>
        <begin position="118"/>
        <end position="234"/>
    </location>
</feature>
<dbReference type="InterPro" id="IPR011006">
    <property type="entry name" value="CheY-like_superfamily"/>
</dbReference>
<dbReference type="Gene3D" id="3.40.50.2300">
    <property type="match status" value="1"/>
</dbReference>
<dbReference type="Pfam" id="PF00512">
    <property type="entry name" value="HisKA"/>
    <property type="match status" value="1"/>
</dbReference>
<accession>A0A9D1FWZ8</accession>
<dbReference type="InterPro" id="IPR004358">
    <property type="entry name" value="Sig_transdc_His_kin-like_C"/>
</dbReference>
<sequence>MQNLKNNIENEYLLFVDSLKELACISGLSKKKLCIAKTDFKDLHIVKKINKKFPNLEIWLTSTDISRKNIMLANSYGIKNIIPYPVDLKIIQNYFRKQNKMPSATEEIPNYSSLKGMSVMVVDDNQMNVDLLVETLSALNLEITTFLKPIEASKAAVKEKFDLFLLDVMMPEMSGFELAGIIKRSKINADTPIMFISALSDAENKIMGYNIGSCAYIEKPFEVPVVRSQIYNMLKTKCLQDALKDKKETFLAMVTHDLKTPIYAEICALELLNKNRDNMDLLQKEIISDILSATKYMKNLVENISQKYKVENENLVLQKSKCSLKDIAIKCIENTKYLFEEKRIKYILNCSARNALAMMDELEIKRVIHNLIINTIEHGISNSKVIMDIKESSSSVIFSITNFGVGIELKNPDEIFSKYVTYANKQKTINSGLGLYIAKRIIDEHGGHIKAESEPKKYVRFTFTIPIK</sequence>
<comment type="caution">
    <text evidence="7">The sequence shown here is derived from an EMBL/GenBank/DDBJ whole genome shotgun (WGS) entry which is preliminary data.</text>
</comment>
<evidence type="ECO:0000256" key="4">
    <source>
        <dbReference type="PROSITE-ProRule" id="PRU00169"/>
    </source>
</evidence>
<keyword evidence="3 4" id="KW-0597">Phosphoprotein</keyword>
<dbReference type="EC" id="2.7.13.3" evidence="2"/>
<dbReference type="EMBL" id="DVJO01000178">
    <property type="protein sequence ID" value="HIS83585.1"/>
    <property type="molecule type" value="Genomic_DNA"/>
</dbReference>
<gene>
    <name evidence="7" type="ORF">IAD41_08295</name>
</gene>
<comment type="catalytic activity">
    <reaction evidence="1">
        <text>ATP + protein L-histidine = ADP + protein N-phospho-L-histidine.</text>
        <dbReference type="EC" id="2.7.13.3"/>
    </reaction>
</comment>
<keyword evidence="7" id="KW-0418">Kinase</keyword>
<dbReference type="SMART" id="SM00448">
    <property type="entry name" value="REC"/>
    <property type="match status" value="1"/>
</dbReference>
<dbReference type="InterPro" id="IPR003594">
    <property type="entry name" value="HATPase_dom"/>
</dbReference>
<dbReference type="CDD" id="cd00075">
    <property type="entry name" value="HATPase"/>
    <property type="match status" value="1"/>
</dbReference>
<dbReference type="Proteomes" id="UP000824139">
    <property type="component" value="Unassembled WGS sequence"/>
</dbReference>
<dbReference type="InterPro" id="IPR003661">
    <property type="entry name" value="HisK_dim/P_dom"/>
</dbReference>
<dbReference type="SMART" id="SM00388">
    <property type="entry name" value="HisKA"/>
    <property type="match status" value="1"/>
</dbReference>
<organism evidence="7 8">
    <name type="scientific">Candidatus Scatenecus faecavium</name>
    <dbReference type="NCBI Taxonomy" id="2840915"/>
    <lineage>
        <taxon>Bacteria</taxon>
        <taxon>Candidatus Scatenecus</taxon>
    </lineage>
</organism>
<dbReference type="SUPFAM" id="SSF47384">
    <property type="entry name" value="Homodimeric domain of signal transducing histidine kinase"/>
    <property type="match status" value="1"/>
</dbReference>
<dbReference type="InterPro" id="IPR036097">
    <property type="entry name" value="HisK_dim/P_sf"/>
</dbReference>
<dbReference type="CDD" id="cd00082">
    <property type="entry name" value="HisKA"/>
    <property type="match status" value="1"/>
</dbReference>
<dbReference type="PRINTS" id="PR00344">
    <property type="entry name" value="BCTRLSENSOR"/>
</dbReference>
<name>A0A9D1FWZ8_9BACT</name>
<evidence type="ECO:0000259" key="5">
    <source>
        <dbReference type="PROSITE" id="PS50109"/>
    </source>
</evidence>
<evidence type="ECO:0000313" key="7">
    <source>
        <dbReference type="EMBL" id="HIS83585.1"/>
    </source>
</evidence>
<evidence type="ECO:0000313" key="8">
    <source>
        <dbReference type="Proteomes" id="UP000824139"/>
    </source>
</evidence>
<dbReference type="AlphaFoldDB" id="A0A9D1FWZ8"/>
<reference evidence="7" key="1">
    <citation type="submission" date="2020-10" db="EMBL/GenBank/DDBJ databases">
        <authorList>
            <person name="Gilroy R."/>
        </authorList>
    </citation>
    <scope>NUCLEOTIDE SEQUENCE</scope>
    <source>
        <strain evidence="7">CHK152-2994</strain>
    </source>
</reference>
<proteinExistence type="predicted"/>
<dbReference type="SUPFAM" id="SSF55874">
    <property type="entry name" value="ATPase domain of HSP90 chaperone/DNA topoisomerase II/histidine kinase"/>
    <property type="match status" value="1"/>
</dbReference>
<evidence type="ECO:0000256" key="2">
    <source>
        <dbReference type="ARBA" id="ARBA00012438"/>
    </source>
</evidence>
<dbReference type="Pfam" id="PF02518">
    <property type="entry name" value="HATPase_c"/>
    <property type="match status" value="1"/>
</dbReference>
<dbReference type="GO" id="GO:0000155">
    <property type="term" value="F:phosphorelay sensor kinase activity"/>
    <property type="evidence" value="ECO:0007669"/>
    <property type="project" value="InterPro"/>
</dbReference>
<evidence type="ECO:0000256" key="3">
    <source>
        <dbReference type="ARBA" id="ARBA00022553"/>
    </source>
</evidence>
<dbReference type="SMART" id="SM00387">
    <property type="entry name" value="HATPase_c"/>
    <property type="match status" value="1"/>
</dbReference>
<feature type="modified residue" description="4-aspartylphosphate" evidence="4">
    <location>
        <position position="167"/>
    </location>
</feature>
<dbReference type="Gene3D" id="3.30.565.10">
    <property type="entry name" value="Histidine kinase-like ATPase, C-terminal domain"/>
    <property type="match status" value="1"/>
</dbReference>
<dbReference type="Gene3D" id="1.10.287.130">
    <property type="match status" value="1"/>
</dbReference>
<dbReference type="PROSITE" id="PS50110">
    <property type="entry name" value="RESPONSE_REGULATORY"/>
    <property type="match status" value="1"/>
</dbReference>
<feature type="domain" description="Histidine kinase" evidence="5">
    <location>
        <begin position="253"/>
        <end position="468"/>
    </location>
</feature>
<dbReference type="Pfam" id="PF00072">
    <property type="entry name" value="Response_reg"/>
    <property type="match status" value="1"/>
</dbReference>
<dbReference type="PANTHER" id="PTHR43547:SF2">
    <property type="entry name" value="HYBRID SIGNAL TRANSDUCTION HISTIDINE KINASE C"/>
    <property type="match status" value="1"/>
</dbReference>
<dbReference type="PANTHER" id="PTHR43547">
    <property type="entry name" value="TWO-COMPONENT HISTIDINE KINASE"/>
    <property type="match status" value="1"/>
</dbReference>
<dbReference type="InterPro" id="IPR036890">
    <property type="entry name" value="HATPase_C_sf"/>
</dbReference>
<dbReference type="InterPro" id="IPR001789">
    <property type="entry name" value="Sig_transdc_resp-reg_receiver"/>
</dbReference>
<keyword evidence="7" id="KW-0808">Transferase</keyword>
<evidence type="ECO:0000256" key="1">
    <source>
        <dbReference type="ARBA" id="ARBA00000085"/>
    </source>
</evidence>
<reference evidence="7" key="2">
    <citation type="journal article" date="2021" name="PeerJ">
        <title>Extensive microbial diversity within the chicken gut microbiome revealed by metagenomics and culture.</title>
        <authorList>
            <person name="Gilroy R."/>
            <person name="Ravi A."/>
            <person name="Getino M."/>
            <person name="Pursley I."/>
            <person name="Horton D.L."/>
            <person name="Alikhan N.F."/>
            <person name="Baker D."/>
            <person name="Gharbi K."/>
            <person name="Hall N."/>
            <person name="Watson M."/>
            <person name="Adriaenssens E.M."/>
            <person name="Foster-Nyarko E."/>
            <person name="Jarju S."/>
            <person name="Secka A."/>
            <person name="Antonio M."/>
            <person name="Oren A."/>
            <person name="Chaudhuri R.R."/>
            <person name="La Ragione R."/>
            <person name="Hildebrand F."/>
            <person name="Pallen M.J."/>
        </authorList>
    </citation>
    <scope>NUCLEOTIDE SEQUENCE</scope>
    <source>
        <strain evidence="7">CHK152-2994</strain>
    </source>
</reference>